<dbReference type="GO" id="GO:0009898">
    <property type="term" value="C:cytoplasmic side of plasma membrane"/>
    <property type="evidence" value="ECO:0007669"/>
    <property type="project" value="TreeGrafter"/>
</dbReference>
<dbReference type="Pfam" id="PF01656">
    <property type="entry name" value="CbiA"/>
    <property type="match status" value="1"/>
</dbReference>
<feature type="domain" description="CobQ/CobB/MinD/ParA nucleotide binding" evidence="1">
    <location>
        <begin position="3"/>
        <end position="196"/>
    </location>
</feature>
<dbReference type="GO" id="GO:0051782">
    <property type="term" value="P:negative regulation of cell division"/>
    <property type="evidence" value="ECO:0007669"/>
    <property type="project" value="TreeGrafter"/>
</dbReference>
<dbReference type="STRING" id="1230458.C484_02075"/>
<keyword evidence="3" id="KW-1185">Reference proteome</keyword>
<organism evidence="2 3">
    <name type="scientific">Natrialba taiwanensis DSM 12281</name>
    <dbReference type="NCBI Taxonomy" id="1230458"/>
    <lineage>
        <taxon>Archaea</taxon>
        <taxon>Methanobacteriati</taxon>
        <taxon>Methanobacteriota</taxon>
        <taxon>Stenosarchaea group</taxon>
        <taxon>Halobacteria</taxon>
        <taxon>Halobacteriales</taxon>
        <taxon>Natrialbaceae</taxon>
        <taxon>Natrialba</taxon>
    </lineage>
</organism>
<comment type="caution">
    <text evidence="2">The sequence shown here is derived from an EMBL/GenBank/DDBJ whole genome shotgun (WGS) entry which is preliminary data.</text>
</comment>
<name>M0ADJ1_9EURY</name>
<dbReference type="InterPro" id="IPR027417">
    <property type="entry name" value="P-loop_NTPase"/>
</dbReference>
<dbReference type="RefSeq" id="WP_006824320.1">
    <property type="nucleotide sequence ID" value="NZ_AOIL01000009.1"/>
</dbReference>
<dbReference type="EMBL" id="AOIL01000009">
    <property type="protein sequence ID" value="ELY96461.1"/>
    <property type="molecule type" value="Genomic_DNA"/>
</dbReference>
<gene>
    <name evidence="2" type="ORF">C484_02075</name>
</gene>
<dbReference type="InterPro" id="IPR050625">
    <property type="entry name" value="ParA/MinD_ATPase"/>
</dbReference>
<accession>M0ADJ1</accession>
<dbReference type="PANTHER" id="PTHR43384">
    <property type="entry name" value="SEPTUM SITE-DETERMINING PROTEIN MIND HOMOLOG, CHLOROPLASTIC-RELATED"/>
    <property type="match status" value="1"/>
</dbReference>
<evidence type="ECO:0000313" key="2">
    <source>
        <dbReference type="EMBL" id="ELY96461.1"/>
    </source>
</evidence>
<protein>
    <submittedName>
        <fullName evidence="2">Cobyrinic acid a,c-diamide synthase</fullName>
    </submittedName>
</protein>
<dbReference type="GO" id="GO:0005524">
    <property type="term" value="F:ATP binding"/>
    <property type="evidence" value="ECO:0007669"/>
    <property type="project" value="TreeGrafter"/>
</dbReference>
<dbReference type="GO" id="GO:0005829">
    <property type="term" value="C:cytosol"/>
    <property type="evidence" value="ECO:0007669"/>
    <property type="project" value="TreeGrafter"/>
</dbReference>
<dbReference type="PATRIC" id="fig|1230458.4.peg.406"/>
<evidence type="ECO:0000313" key="3">
    <source>
        <dbReference type="Proteomes" id="UP000011648"/>
    </source>
</evidence>
<reference evidence="2 3" key="1">
    <citation type="journal article" date="2014" name="PLoS Genet.">
        <title>Phylogenetically driven sequencing of extremely halophilic archaea reveals strategies for static and dynamic osmo-response.</title>
        <authorList>
            <person name="Becker E.A."/>
            <person name="Seitzer P.M."/>
            <person name="Tritt A."/>
            <person name="Larsen D."/>
            <person name="Krusor M."/>
            <person name="Yao A.I."/>
            <person name="Wu D."/>
            <person name="Madern D."/>
            <person name="Eisen J.A."/>
            <person name="Darling A.E."/>
            <person name="Facciotti M.T."/>
        </authorList>
    </citation>
    <scope>NUCLEOTIDE SEQUENCE [LARGE SCALE GENOMIC DNA]</scope>
    <source>
        <strain evidence="2 3">DSM 12281</strain>
    </source>
</reference>
<dbReference type="AlphaFoldDB" id="M0ADJ1"/>
<dbReference type="OrthoDB" id="204933at2157"/>
<proteinExistence type="predicted"/>
<evidence type="ECO:0000259" key="1">
    <source>
        <dbReference type="Pfam" id="PF01656"/>
    </source>
</evidence>
<dbReference type="GO" id="GO:0016887">
    <property type="term" value="F:ATP hydrolysis activity"/>
    <property type="evidence" value="ECO:0007669"/>
    <property type="project" value="TreeGrafter"/>
</dbReference>
<sequence>MIVAVAGGKGGVGKSTTALNLARELDAVVVDADLTTADLPPGTGPDLHDVLAGRVDPTAAIETIGPVTILPCGRTLAGARAAARELENLDAILERIERKWGTVVVDCPAGLARDVGIELRSADLTILVTTPSKSALVDAFRTASLADSLQTPIATLVLNKADRDAHSEIADRISRTLGVEVTIIATQQAVADAQVRWLPVRDHAADAQAVDAYHSVADRLERTADRLSDRATTV</sequence>
<dbReference type="InterPro" id="IPR002586">
    <property type="entry name" value="CobQ/CobB/MinD/ParA_Nub-bd_dom"/>
</dbReference>
<dbReference type="PANTHER" id="PTHR43384:SF10">
    <property type="entry name" value="ATPASE INVOLVED IN CHROMOSOME PARTITIONING, PARA_MIND FAMILY"/>
    <property type="match status" value="1"/>
</dbReference>
<dbReference type="Gene3D" id="3.40.50.300">
    <property type="entry name" value="P-loop containing nucleotide triphosphate hydrolases"/>
    <property type="match status" value="1"/>
</dbReference>
<dbReference type="Proteomes" id="UP000011648">
    <property type="component" value="Unassembled WGS sequence"/>
</dbReference>
<dbReference type="SUPFAM" id="SSF52540">
    <property type="entry name" value="P-loop containing nucleoside triphosphate hydrolases"/>
    <property type="match status" value="1"/>
</dbReference>